<dbReference type="Proteomes" id="UP000572377">
    <property type="component" value="Unassembled WGS sequence"/>
</dbReference>
<evidence type="ECO:0000313" key="2">
    <source>
        <dbReference type="Proteomes" id="UP000572377"/>
    </source>
</evidence>
<organism evidence="1 2">
    <name type="scientific">Halovulum dunhuangense</name>
    <dbReference type="NCBI Taxonomy" id="1505036"/>
    <lineage>
        <taxon>Bacteria</taxon>
        <taxon>Pseudomonadati</taxon>
        <taxon>Pseudomonadota</taxon>
        <taxon>Alphaproteobacteria</taxon>
        <taxon>Rhodobacterales</taxon>
        <taxon>Paracoccaceae</taxon>
        <taxon>Halovulum</taxon>
    </lineage>
</organism>
<protein>
    <submittedName>
        <fullName evidence="1">Uncharacterized protein</fullName>
    </submittedName>
</protein>
<evidence type="ECO:0000313" key="1">
    <source>
        <dbReference type="EMBL" id="NNU80434.1"/>
    </source>
</evidence>
<name>A0A849L2G4_9RHOB</name>
<gene>
    <name evidence="1" type="ORF">HMH01_08270</name>
</gene>
<dbReference type="AlphaFoldDB" id="A0A849L2G4"/>
<proteinExistence type="predicted"/>
<comment type="caution">
    <text evidence="1">The sequence shown here is derived from an EMBL/GenBank/DDBJ whole genome shotgun (WGS) entry which is preliminary data.</text>
</comment>
<reference evidence="1 2" key="1">
    <citation type="submission" date="2020-05" db="EMBL/GenBank/DDBJ databases">
        <title>Gimesia benthica sp. nov., a novel planctomycete isolated from a deep-sea water sample of the Northwest Indian Ocean.</title>
        <authorList>
            <person name="Wang J."/>
            <person name="Ruan C."/>
            <person name="Song L."/>
            <person name="Zhu Y."/>
            <person name="Li A."/>
            <person name="Zheng X."/>
            <person name="Wang L."/>
            <person name="Lu Z."/>
            <person name="Huang Y."/>
            <person name="Du W."/>
            <person name="Zhou Y."/>
            <person name="Huang L."/>
            <person name="Dai X."/>
        </authorList>
    </citation>
    <scope>NUCLEOTIDE SEQUENCE [LARGE SCALE GENOMIC DNA]</scope>
    <source>
        <strain evidence="1 2">YYQ-30</strain>
    </source>
</reference>
<accession>A0A849L2G4</accession>
<dbReference type="EMBL" id="JABFBC010000001">
    <property type="protein sequence ID" value="NNU80434.1"/>
    <property type="molecule type" value="Genomic_DNA"/>
</dbReference>
<keyword evidence="2" id="KW-1185">Reference proteome</keyword>
<sequence length="70" mass="7945">MLIIHRPIETKPALSEQEFYEMHGNACAVLFYRLSNTVSGPARRRSRRGITRQGCRDRAADCVGKRQTAP</sequence>
<dbReference type="RefSeq" id="WP_171324196.1">
    <property type="nucleotide sequence ID" value="NZ_JABFBC010000001.1"/>
</dbReference>